<evidence type="ECO:0000313" key="2">
    <source>
        <dbReference type="Proteomes" id="UP000501648"/>
    </source>
</evidence>
<sequence>MFLLCAQHALAKGLSTSVSLSVSGTVTSISESLSAIASTGLALAKLAHGAYQVIDIRVAEDREDQMRLSLHAQGDEPRPDLYLYLTAHDYAQVNLGVGQTVTAMPKPYGLAFYQRYETQPFVVVLNDQWMGDLPARQVVLQ</sequence>
<dbReference type="EMBL" id="CP008956">
    <property type="protein sequence ID" value="QJQ01318.1"/>
    <property type="molecule type" value="Genomic_DNA"/>
</dbReference>
<name>A0A6M3ZRX3_9BURK</name>
<evidence type="ECO:0000313" key="1">
    <source>
        <dbReference type="EMBL" id="QJQ01318.1"/>
    </source>
</evidence>
<dbReference type="AlphaFoldDB" id="A0A6M3ZRX3"/>
<dbReference type="Proteomes" id="UP000501648">
    <property type="component" value="Chromosome"/>
</dbReference>
<proteinExistence type="predicted"/>
<accession>A0A6M3ZRX3</accession>
<protein>
    <submittedName>
        <fullName evidence="1">Uncharacterized protein</fullName>
    </submittedName>
</protein>
<organism evidence="1 2">
    <name type="scientific">Herbaspirillum rubrisubalbicans Os34</name>
    <dbReference type="NCBI Taxonomy" id="1235827"/>
    <lineage>
        <taxon>Bacteria</taxon>
        <taxon>Pseudomonadati</taxon>
        <taxon>Pseudomonadota</taxon>
        <taxon>Betaproteobacteria</taxon>
        <taxon>Burkholderiales</taxon>
        <taxon>Oxalobacteraceae</taxon>
        <taxon>Herbaspirillum</taxon>
    </lineage>
</organism>
<reference evidence="1 2" key="1">
    <citation type="journal article" date="2012" name="J. Bacteriol.">
        <title>Genome sequence of the pathogenic Herbaspirillum seropedicae strain Os34, isolated from rice roots.</title>
        <authorList>
            <person name="Ye W."/>
            <person name="Ye S."/>
            <person name="Liu J."/>
            <person name="Chang S."/>
            <person name="Chen M."/>
            <person name="Zhu B."/>
            <person name="Guo L."/>
            <person name="An Q."/>
        </authorList>
    </citation>
    <scope>NUCLEOTIDE SEQUENCE [LARGE SCALE GENOMIC DNA]</scope>
    <source>
        <strain evidence="1 2">Os34</strain>
    </source>
</reference>
<gene>
    <name evidence="1" type="ORF">C798_14050</name>
</gene>